<evidence type="ECO:0000256" key="2">
    <source>
        <dbReference type="ARBA" id="ARBA00013064"/>
    </source>
</evidence>
<dbReference type="PANTHER" id="PTHR39181:SF1">
    <property type="entry name" value="TYROSINE-PROTEIN PHOSPHATASE YWQE"/>
    <property type="match status" value="1"/>
</dbReference>
<dbReference type="GO" id="GO:0004725">
    <property type="term" value="F:protein tyrosine phosphatase activity"/>
    <property type="evidence" value="ECO:0007669"/>
    <property type="project" value="UniProtKB-EC"/>
</dbReference>
<gene>
    <name evidence="5" type="ORF">ACFOOI_20865</name>
</gene>
<organism evidence="5 6">
    <name type="scientific">Lacihabitans lacunae</name>
    <dbReference type="NCBI Taxonomy" id="1028214"/>
    <lineage>
        <taxon>Bacteria</taxon>
        <taxon>Pseudomonadati</taxon>
        <taxon>Bacteroidota</taxon>
        <taxon>Cytophagia</taxon>
        <taxon>Cytophagales</taxon>
        <taxon>Leadbetterellaceae</taxon>
        <taxon>Lacihabitans</taxon>
    </lineage>
</organism>
<evidence type="ECO:0000256" key="1">
    <source>
        <dbReference type="ARBA" id="ARBA00005750"/>
    </source>
</evidence>
<keyword evidence="6" id="KW-1185">Reference proteome</keyword>
<protein>
    <recommendedName>
        <fullName evidence="2">protein-tyrosine-phosphatase</fullName>
        <ecNumber evidence="2">3.1.3.48</ecNumber>
    </recommendedName>
</protein>
<dbReference type="Proteomes" id="UP001595616">
    <property type="component" value="Unassembled WGS sequence"/>
</dbReference>
<dbReference type="EMBL" id="JBHRYQ010000001">
    <property type="protein sequence ID" value="MFC3813130.1"/>
    <property type="molecule type" value="Genomic_DNA"/>
</dbReference>
<proteinExistence type="inferred from homology"/>
<dbReference type="Pfam" id="PF19567">
    <property type="entry name" value="CpsB_CapC"/>
    <property type="match status" value="1"/>
</dbReference>
<dbReference type="SUPFAM" id="SSF89550">
    <property type="entry name" value="PHP domain-like"/>
    <property type="match status" value="1"/>
</dbReference>
<name>A0ABV7Z3U3_9BACT</name>
<dbReference type="RefSeq" id="WP_379840035.1">
    <property type="nucleotide sequence ID" value="NZ_JBHRYQ010000001.1"/>
</dbReference>
<evidence type="ECO:0000313" key="5">
    <source>
        <dbReference type="EMBL" id="MFC3813130.1"/>
    </source>
</evidence>
<comment type="caution">
    <text evidence="5">The sequence shown here is derived from an EMBL/GenBank/DDBJ whole genome shotgun (WGS) entry which is preliminary data.</text>
</comment>
<sequence length="257" mass="29585">MASEKDQNILPPELNKFEFNPTFGSSLTVDLHAHILPQISNGPASMELAIELCEMLQIIGFRQIIATPHIMKGYYDYQESDIVELTAELNQNLKENNVAIKVKAAADYYVDTHFYERIRQPQRLLTIENTNNEILIECSFTNGFEFLDKCLTRLINLGYTPVIAHPEKHSFLLDQKTKLAVLKKRGVKFMVGTSSYLSCRNKTIKENLNFLVENNLVSYVATNIKTMDQWKEIHQVIENPVYLKTLNQNLINNELIF</sequence>
<keyword evidence="3 5" id="KW-0378">Hydrolase</keyword>
<evidence type="ECO:0000256" key="4">
    <source>
        <dbReference type="ARBA" id="ARBA00051722"/>
    </source>
</evidence>
<comment type="catalytic activity">
    <reaction evidence="4">
        <text>O-phospho-L-tyrosyl-[protein] + H2O = L-tyrosyl-[protein] + phosphate</text>
        <dbReference type="Rhea" id="RHEA:10684"/>
        <dbReference type="Rhea" id="RHEA-COMP:10136"/>
        <dbReference type="Rhea" id="RHEA-COMP:20101"/>
        <dbReference type="ChEBI" id="CHEBI:15377"/>
        <dbReference type="ChEBI" id="CHEBI:43474"/>
        <dbReference type="ChEBI" id="CHEBI:46858"/>
        <dbReference type="ChEBI" id="CHEBI:61978"/>
        <dbReference type="EC" id="3.1.3.48"/>
    </reaction>
</comment>
<dbReference type="InterPro" id="IPR016195">
    <property type="entry name" value="Pol/histidinol_Pase-like"/>
</dbReference>
<reference evidence="6" key="1">
    <citation type="journal article" date="2019" name="Int. J. Syst. Evol. Microbiol.">
        <title>The Global Catalogue of Microorganisms (GCM) 10K type strain sequencing project: providing services to taxonomists for standard genome sequencing and annotation.</title>
        <authorList>
            <consortium name="The Broad Institute Genomics Platform"/>
            <consortium name="The Broad Institute Genome Sequencing Center for Infectious Disease"/>
            <person name="Wu L."/>
            <person name="Ma J."/>
        </authorList>
    </citation>
    <scope>NUCLEOTIDE SEQUENCE [LARGE SCALE GENOMIC DNA]</scope>
    <source>
        <strain evidence="6">CECT 7956</strain>
    </source>
</reference>
<dbReference type="PANTHER" id="PTHR39181">
    <property type="entry name" value="TYROSINE-PROTEIN PHOSPHATASE YWQE"/>
    <property type="match status" value="1"/>
</dbReference>
<evidence type="ECO:0000256" key="3">
    <source>
        <dbReference type="ARBA" id="ARBA00022801"/>
    </source>
</evidence>
<dbReference type="EC" id="3.1.3.48" evidence="2"/>
<comment type="similarity">
    <text evidence="1">Belongs to the metallo-dependent hydrolases superfamily. CpsB/CapC family.</text>
</comment>
<dbReference type="Gene3D" id="3.20.20.140">
    <property type="entry name" value="Metal-dependent hydrolases"/>
    <property type="match status" value="1"/>
</dbReference>
<evidence type="ECO:0000313" key="6">
    <source>
        <dbReference type="Proteomes" id="UP001595616"/>
    </source>
</evidence>
<accession>A0ABV7Z3U3</accession>
<dbReference type="InterPro" id="IPR016667">
    <property type="entry name" value="Caps_polysacc_synth_CpsB/CapC"/>
</dbReference>